<sequence length="298" mass="35025">MSCPPKTNEESYEFFDNIEDYIKKAKSAESTAASSNTDSICDSFMKSSRTGFKEIITANRICKEYMNLYYSINELRSNLNSDPRYKKCREFLNYWINIKFRENMNNEYDCVHDVYDALESHITGIGDHYVNLFFIYDINKDDMYKMNILYSLYEKYIKLKTIIESTLEQKKQVLPLSTECCTDFVQAKYICKDDKNNGSTFCKKLESFETKYKMLYPKFEAKRSEFSDSLIKLEECSNTKIITAAFTPMGQMFRSKIGVLNNDISNNDEEMTKISSMEHDNEPLRFQKGTYNIKYQSV</sequence>
<evidence type="ECO:0000313" key="2">
    <source>
        <dbReference type="Proteomes" id="UP000053562"/>
    </source>
</evidence>
<dbReference type="OrthoDB" id="10652038at2759"/>
<name>A0A0J9UTP4_PLAVI</name>
<reference evidence="1 2" key="1">
    <citation type="submission" date="2011-08" db="EMBL/GenBank/DDBJ databases">
        <title>The Genome Sequence of Plasmodium vivax India VII.</title>
        <authorList>
            <consortium name="The Broad Institute Genome Sequencing Platform"/>
            <consortium name="The Broad Institute Genome Sequencing Center for Infectious Disease"/>
            <person name="Neafsey D."/>
            <person name="Carlton J."/>
            <person name="Barnwell J."/>
            <person name="Collins W."/>
            <person name="Escalante A."/>
            <person name="Mullikin J."/>
            <person name="Saul A."/>
            <person name="Guigo R."/>
            <person name="Camara F."/>
            <person name="Young S.K."/>
            <person name="Zeng Q."/>
            <person name="Gargeya S."/>
            <person name="Fitzgerald M."/>
            <person name="Haas B."/>
            <person name="Abouelleil A."/>
            <person name="Alvarado L."/>
            <person name="Arachchi H.M."/>
            <person name="Berlin A."/>
            <person name="Brown A."/>
            <person name="Chapman S.B."/>
            <person name="Chen Z."/>
            <person name="Dunbar C."/>
            <person name="Freedman E."/>
            <person name="Gearin G."/>
            <person name="Gellesch M."/>
            <person name="Goldberg J."/>
            <person name="Griggs A."/>
            <person name="Gujja S."/>
            <person name="Heiman D."/>
            <person name="Howarth C."/>
            <person name="Larson L."/>
            <person name="Lui A."/>
            <person name="MacDonald P.J.P."/>
            <person name="Montmayeur A."/>
            <person name="Murphy C."/>
            <person name="Neiman D."/>
            <person name="Pearson M."/>
            <person name="Priest M."/>
            <person name="Roberts A."/>
            <person name="Saif S."/>
            <person name="Shea T."/>
            <person name="Shenoy N."/>
            <person name="Sisk P."/>
            <person name="Stolte C."/>
            <person name="Sykes S."/>
            <person name="Wortman J."/>
            <person name="Nusbaum C."/>
            <person name="Birren B."/>
        </authorList>
    </citation>
    <scope>NUCLEOTIDE SEQUENCE [LARGE SCALE GENOMIC DNA]</scope>
    <source>
        <strain evidence="1 2">India VII</strain>
    </source>
</reference>
<evidence type="ECO:0008006" key="3">
    <source>
        <dbReference type="Google" id="ProtNLM"/>
    </source>
</evidence>
<proteinExistence type="predicted"/>
<organism evidence="1 2">
    <name type="scientific">Plasmodium vivax India VII</name>
    <dbReference type="NCBI Taxonomy" id="1077284"/>
    <lineage>
        <taxon>Eukaryota</taxon>
        <taxon>Sar</taxon>
        <taxon>Alveolata</taxon>
        <taxon>Apicomplexa</taxon>
        <taxon>Aconoidasida</taxon>
        <taxon>Haemosporida</taxon>
        <taxon>Plasmodiidae</taxon>
        <taxon>Plasmodium</taxon>
        <taxon>Plasmodium (Plasmodium)</taxon>
    </lineage>
</organism>
<dbReference type="AlphaFoldDB" id="A0A0J9UTP4"/>
<gene>
    <name evidence="1" type="ORF">PVIIG_05394</name>
</gene>
<dbReference type="Proteomes" id="UP000053562">
    <property type="component" value="Unassembled WGS sequence"/>
</dbReference>
<evidence type="ECO:0000313" key="1">
    <source>
        <dbReference type="EMBL" id="KMZ76793.1"/>
    </source>
</evidence>
<dbReference type="EMBL" id="KQ234616">
    <property type="protein sequence ID" value="KMZ76793.1"/>
    <property type="molecule type" value="Genomic_DNA"/>
</dbReference>
<protein>
    <recommendedName>
        <fullName evidence="3">PIR Superfamily Protein</fullName>
    </recommendedName>
</protein>
<accession>A0A0J9UTP4</accession>